<dbReference type="RefSeq" id="WP_269429316.1">
    <property type="nucleotide sequence ID" value="NZ_FOJO01000021.1"/>
</dbReference>
<sequence>MGENDPARTDAAIRSIARLIGRQIAREQFERKAQKQHLPSP</sequence>
<reference evidence="1 2" key="1">
    <citation type="submission" date="2016-10" db="EMBL/GenBank/DDBJ databases">
        <authorList>
            <person name="de Groot N.N."/>
        </authorList>
    </citation>
    <scope>NUCLEOTIDE SEQUENCE [LARGE SCALE GENOMIC DNA]</scope>
    <source>
        <strain evidence="1 2">CGMCC 1.6117</strain>
    </source>
</reference>
<evidence type="ECO:0000313" key="2">
    <source>
        <dbReference type="Proteomes" id="UP000182312"/>
    </source>
</evidence>
<proteinExistence type="predicted"/>
<dbReference type="EMBL" id="FOJO01000021">
    <property type="protein sequence ID" value="SFA58575.1"/>
    <property type="molecule type" value="Genomic_DNA"/>
</dbReference>
<dbReference type="Proteomes" id="UP000182312">
    <property type="component" value="Unassembled WGS sequence"/>
</dbReference>
<gene>
    <name evidence="1" type="ORF">SAMN04487972_1218</name>
</gene>
<organism evidence="1 2">
    <name type="scientific">Paracoccus halophilus</name>
    <dbReference type="NCBI Taxonomy" id="376733"/>
    <lineage>
        <taxon>Bacteria</taxon>
        <taxon>Pseudomonadati</taxon>
        <taxon>Pseudomonadota</taxon>
        <taxon>Alphaproteobacteria</taxon>
        <taxon>Rhodobacterales</taxon>
        <taxon>Paracoccaceae</taxon>
        <taxon>Paracoccus</taxon>
    </lineage>
</organism>
<protein>
    <submittedName>
        <fullName evidence="1">Uncharacterized protein</fullName>
    </submittedName>
</protein>
<evidence type="ECO:0000313" key="1">
    <source>
        <dbReference type="EMBL" id="SFA58575.1"/>
    </source>
</evidence>
<accession>A0A1I0U3F0</accession>
<name>A0A1I0U3F0_9RHOB</name>
<dbReference type="AlphaFoldDB" id="A0A1I0U3F0"/>